<name>A0A8T3BG14_DENNO</name>
<dbReference type="AlphaFoldDB" id="A0A8T3BG14"/>
<gene>
    <name evidence="1" type="ORF">KFK09_011845</name>
</gene>
<dbReference type="OrthoDB" id="1728340at2759"/>
<comment type="caution">
    <text evidence="1">The sequence shown here is derived from an EMBL/GenBank/DDBJ whole genome shotgun (WGS) entry which is preliminary data.</text>
</comment>
<reference evidence="1" key="1">
    <citation type="journal article" date="2022" name="Front. Genet.">
        <title>Chromosome-Scale Assembly of the Dendrobium nobile Genome Provides Insights Into the Molecular Mechanism of the Biosynthesis of the Medicinal Active Ingredient of Dendrobium.</title>
        <authorList>
            <person name="Xu Q."/>
            <person name="Niu S.-C."/>
            <person name="Li K.-L."/>
            <person name="Zheng P.-J."/>
            <person name="Zhang X.-J."/>
            <person name="Jia Y."/>
            <person name="Liu Y."/>
            <person name="Niu Y.-X."/>
            <person name="Yu L.-H."/>
            <person name="Chen D.-F."/>
            <person name="Zhang G.-Q."/>
        </authorList>
    </citation>
    <scope>NUCLEOTIDE SEQUENCE</scope>
    <source>
        <tissue evidence="1">Leaf</tissue>
    </source>
</reference>
<dbReference type="EMBL" id="JAGYWB010000009">
    <property type="protein sequence ID" value="KAI0511220.1"/>
    <property type="molecule type" value="Genomic_DNA"/>
</dbReference>
<organism evidence="1 2">
    <name type="scientific">Dendrobium nobile</name>
    <name type="common">Orchid</name>
    <dbReference type="NCBI Taxonomy" id="94219"/>
    <lineage>
        <taxon>Eukaryota</taxon>
        <taxon>Viridiplantae</taxon>
        <taxon>Streptophyta</taxon>
        <taxon>Embryophyta</taxon>
        <taxon>Tracheophyta</taxon>
        <taxon>Spermatophyta</taxon>
        <taxon>Magnoliopsida</taxon>
        <taxon>Liliopsida</taxon>
        <taxon>Asparagales</taxon>
        <taxon>Orchidaceae</taxon>
        <taxon>Epidendroideae</taxon>
        <taxon>Malaxideae</taxon>
        <taxon>Dendrobiinae</taxon>
        <taxon>Dendrobium</taxon>
    </lineage>
</organism>
<evidence type="ECO:0000313" key="1">
    <source>
        <dbReference type="EMBL" id="KAI0511220.1"/>
    </source>
</evidence>
<evidence type="ECO:0000313" key="2">
    <source>
        <dbReference type="Proteomes" id="UP000829196"/>
    </source>
</evidence>
<dbReference type="Proteomes" id="UP000829196">
    <property type="component" value="Unassembled WGS sequence"/>
</dbReference>
<protein>
    <submittedName>
        <fullName evidence="1">Uncharacterized protein</fullName>
    </submittedName>
</protein>
<keyword evidence="2" id="KW-1185">Reference proteome</keyword>
<proteinExistence type="predicted"/>
<sequence>MFNPLTTVITAILAFIFLQGFYLGRCSCSCMWLVYSTLWGKVEEFESNHVSSDQMDHVDDSMSSVEEHLNVNEIDINEPLLPRVKK</sequence>
<accession>A0A8T3BG14</accession>